<feature type="compositionally biased region" description="Low complexity" evidence="2">
    <location>
        <begin position="420"/>
        <end position="438"/>
    </location>
</feature>
<feature type="region of interest" description="Disordered" evidence="2">
    <location>
        <begin position="401"/>
        <end position="509"/>
    </location>
</feature>
<keyword evidence="1" id="KW-0238">DNA-binding</keyword>
<dbReference type="GO" id="GO:0003677">
    <property type="term" value="F:DNA binding"/>
    <property type="evidence" value="ECO:0007669"/>
    <property type="project" value="UniProtKB-UniRule"/>
</dbReference>
<accession>A0A1W2TIP9</accession>
<dbReference type="EMBL" id="DF977477">
    <property type="protein sequence ID" value="GAP88049.2"/>
    <property type="molecule type" value="Genomic_DNA"/>
</dbReference>
<dbReference type="SUPFAM" id="SSF47095">
    <property type="entry name" value="HMG-box"/>
    <property type="match status" value="1"/>
</dbReference>
<feature type="domain" description="HMG box" evidence="3">
    <location>
        <begin position="136"/>
        <end position="204"/>
    </location>
</feature>
<protein>
    <submittedName>
        <fullName evidence="4">Putative HMG box family protein</fullName>
    </submittedName>
</protein>
<evidence type="ECO:0000256" key="2">
    <source>
        <dbReference type="SAM" id="MobiDB-lite"/>
    </source>
</evidence>
<feature type="region of interest" description="Disordered" evidence="2">
    <location>
        <begin position="224"/>
        <end position="246"/>
    </location>
</feature>
<feature type="compositionally biased region" description="Polar residues" evidence="2">
    <location>
        <begin position="495"/>
        <end position="507"/>
    </location>
</feature>
<feature type="DNA-binding region" description="HMG box" evidence="1">
    <location>
        <begin position="136"/>
        <end position="204"/>
    </location>
</feature>
<name>A0A1W2TIP9_ROSNE</name>
<dbReference type="InterPro" id="IPR036910">
    <property type="entry name" value="HMG_box_dom_sf"/>
</dbReference>
<dbReference type="GO" id="GO:0005634">
    <property type="term" value="C:nucleus"/>
    <property type="evidence" value="ECO:0007669"/>
    <property type="project" value="UniProtKB-UniRule"/>
</dbReference>
<dbReference type="InterPro" id="IPR009071">
    <property type="entry name" value="HMG_box_dom"/>
</dbReference>
<dbReference type="Gene3D" id="1.10.30.10">
    <property type="entry name" value="High mobility group box domain"/>
    <property type="match status" value="1"/>
</dbReference>
<organism evidence="4">
    <name type="scientific">Rosellinia necatrix</name>
    <name type="common">White root-rot fungus</name>
    <dbReference type="NCBI Taxonomy" id="77044"/>
    <lineage>
        <taxon>Eukaryota</taxon>
        <taxon>Fungi</taxon>
        <taxon>Dikarya</taxon>
        <taxon>Ascomycota</taxon>
        <taxon>Pezizomycotina</taxon>
        <taxon>Sordariomycetes</taxon>
        <taxon>Xylariomycetidae</taxon>
        <taxon>Xylariales</taxon>
        <taxon>Xylariaceae</taxon>
        <taxon>Rosellinia</taxon>
    </lineage>
</organism>
<feature type="compositionally biased region" description="Polar residues" evidence="2">
    <location>
        <begin position="439"/>
        <end position="466"/>
    </location>
</feature>
<evidence type="ECO:0000313" key="4">
    <source>
        <dbReference type="EMBL" id="GAP88049.2"/>
    </source>
</evidence>
<reference evidence="4" key="1">
    <citation type="submission" date="2016-03" db="EMBL/GenBank/DDBJ databases">
        <title>Draft genome sequence of Rosellinia necatrix.</title>
        <authorList>
            <person name="Kanematsu S."/>
        </authorList>
    </citation>
    <scope>NUCLEOTIDE SEQUENCE [LARGE SCALE GENOMIC DNA]</scope>
    <source>
        <strain evidence="4">W97</strain>
    </source>
</reference>
<dbReference type="Pfam" id="PF00505">
    <property type="entry name" value="HMG_box"/>
    <property type="match status" value="1"/>
</dbReference>
<dbReference type="SMART" id="SM00398">
    <property type="entry name" value="HMG"/>
    <property type="match status" value="1"/>
</dbReference>
<feature type="compositionally biased region" description="Pro residues" evidence="2">
    <location>
        <begin position="406"/>
        <end position="419"/>
    </location>
</feature>
<evidence type="ECO:0000256" key="1">
    <source>
        <dbReference type="PROSITE-ProRule" id="PRU00267"/>
    </source>
</evidence>
<evidence type="ECO:0000259" key="3">
    <source>
        <dbReference type="PROSITE" id="PS50118"/>
    </source>
</evidence>
<proteinExistence type="predicted"/>
<dbReference type="PROSITE" id="PS50118">
    <property type="entry name" value="HMG_BOX_2"/>
    <property type="match status" value="1"/>
</dbReference>
<keyword evidence="1" id="KW-0539">Nucleus</keyword>
<dbReference type="OrthoDB" id="6247875at2759"/>
<gene>
    <name evidence="4" type="ORF">SAMD00023353_3201010</name>
</gene>
<dbReference type="STRING" id="77044.A0A1W2TIP9"/>
<sequence>MSDNMNHQNLEFSRRWAEASIQLTSSVKTIKLTIASFLSLGPQGQSHFLHNSQLLLRKATEFIRDDSEPRRVYLGNPDDIEQETSGVISRLPGVTPEVNLQAVQNHQAPAGHSGEQTIDAVPASDNIEVAGGKKKLKIPPNGFFRFRISRSRALRAENPGMHQGAISGIVKEEWSAMADAEKIPWLTDARIELDAFKKDNPTYFKDRMLSRKRAREEEEEYRLKRQRVAVSSPAEQSVASMPPPASVPMPPVQQHQFSMAPQEYVPVPPVQQNQFLVGPQARAPMSPAQQPENAVYQTPEPTMHQPQASNEYLSYQNPPPETSYDFLNQQLQDLQESLYPNFESPVYQGQAEVFAPQFQQAGPATAAQPAVLSTVQPAVLSTVQPAVLSTVQPAVLSTVQPTVQPTTPPVVQPTTPPVVRPATPSTAAPSTPQSTASPFGTSFEDSFDTSYDTSFGTTIENLNGTQPCDGVVDDAQPASPKINNPDGNETRNDQGTEGQEQQANQTAEELPSLFLDDDFNEWDSQNIFCMDSLYE</sequence>
<dbReference type="AlphaFoldDB" id="A0A1W2TIP9"/>
<keyword evidence="5" id="KW-1185">Reference proteome</keyword>
<dbReference type="Proteomes" id="UP000054516">
    <property type="component" value="Unassembled WGS sequence"/>
</dbReference>
<evidence type="ECO:0000313" key="5">
    <source>
        <dbReference type="Proteomes" id="UP000054516"/>
    </source>
</evidence>